<proteinExistence type="predicted"/>
<dbReference type="EMBL" id="MU006113">
    <property type="protein sequence ID" value="KAF2834930.1"/>
    <property type="molecule type" value="Genomic_DNA"/>
</dbReference>
<comment type="caution">
    <text evidence="1">The sequence shown here is derived from an EMBL/GenBank/DDBJ whole genome shotgun (WGS) entry which is preliminary data.</text>
</comment>
<evidence type="ECO:0000313" key="1">
    <source>
        <dbReference type="EMBL" id="KAF2834930.1"/>
    </source>
</evidence>
<reference evidence="1" key="1">
    <citation type="journal article" date="2020" name="Stud. Mycol.">
        <title>101 Dothideomycetes genomes: a test case for predicting lifestyles and emergence of pathogens.</title>
        <authorList>
            <person name="Haridas S."/>
            <person name="Albert R."/>
            <person name="Binder M."/>
            <person name="Bloem J."/>
            <person name="Labutti K."/>
            <person name="Salamov A."/>
            <person name="Andreopoulos B."/>
            <person name="Baker S."/>
            <person name="Barry K."/>
            <person name="Bills G."/>
            <person name="Bluhm B."/>
            <person name="Cannon C."/>
            <person name="Castanera R."/>
            <person name="Culley D."/>
            <person name="Daum C."/>
            <person name="Ezra D."/>
            <person name="Gonzalez J."/>
            <person name="Henrissat B."/>
            <person name="Kuo A."/>
            <person name="Liang C."/>
            <person name="Lipzen A."/>
            <person name="Lutzoni F."/>
            <person name="Magnuson J."/>
            <person name="Mondo S."/>
            <person name="Nolan M."/>
            <person name="Ohm R."/>
            <person name="Pangilinan J."/>
            <person name="Park H.-J."/>
            <person name="Ramirez L."/>
            <person name="Alfaro M."/>
            <person name="Sun H."/>
            <person name="Tritt A."/>
            <person name="Yoshinaga Y."/>
            <person name="Zwiers L.-H."/>
            <person name="Turgeon B."/>
            <person name="Goodwin S."/>
            <person name="Spatafora J."/>
            <person name="Crous P."/>
            <person name="Grigoriev I."/>
        </authorList>
    </citation>
    <scope>NUCLEOTIDE SEQUENCE</scope>
    <source>
        <strain evidence="1">CBS 101060</strain>
    </source>
</reference>
<keyword evidence="2" id="KW-1185">Reference proteome</keyword>
<accession>A0A9P4VM89</accession>
<dbReference type="Proteomes" id="UP000799429">
    <property type="component" value="Unassembled WGS sequence"/>
</dbReference>
<organism evidence="1 2">
    <name type="scientific">Patellaria atrata CBS 101060</name>
    <dbReference type="NCBI Taxonomy" id="1346257"/>
    <lineage>
        <taxon>Eukaryota</taxon>
        <taxon>Fungi</taxon>
        <taxon>Dikarya</taxon>
        <taxon>Ascomycota</taxon>
        <taxon>Pezizomycotina</taxon>
        <taxon>Dothideomycetes</taxon>
        <taxon>Dothideomycetes incertae sedis</taxon>
        <taxon>Patellariales</taxon>
        <taxon>Patellariaceae</taxon>
        <taxon>Patellaria</taxon>
    </lineage>
</organism>
<evidence type="ECO:0000313" key="2">
    <source>
        <dbReference type="Proteomes" id="UP000799429"/>
    </source>
</evidence>
<gene>
    <name evidence="1" type="ORF">M501DRAFT_1020347</name>
</gene>
<dbReference type="AlphaFoldDB" id="A0A9P4VM89"/>
<sequence length="185" mass="20897">MARRLRKSRLIAHLRAIIQPYGRSPELITTTVQRTSSTFIAEVEQKSILWPGSALSNACRSAKAFLMHLVSLSRIIFGSDDPSCFSSSTLSSFRSIIHEPRLRLHYSLDCELSTDMLYGNAHLAISTNNSLDGSTDEDDKTYHIRHLSIRKRVRSLTKLGTPITCSLVHAEYRDEDYAEGRRKEG</sequence>
<name>A0A9P4VM89_9PEZI</name>
<protein>
    <submittedName>
        <fullName evidence="1">Uncharacterized protein</fullName>
    </submittedName>
</protein>